<sequence length="164" mass="17915">MSSEEDTLEVEGGGQRLDCNLGLSYGRFDILFGTKEYDDSGEEEYDGVFEDRGKAVNIDEGKAITKANWTEGRERLRGSRRFDELAAADSQQRAFSGGERRARAGQDAERSERSGRGGQGRARYCHLRGQEIGGVVGAVEPGQKALLLSGGRGGREDMPRLNPD</sequence>
<evidence type="ECO:0000256" key="1">
    <source>
        <dbReference type="SAM" id="MobiDB-lite"/>
    </source>
</evidence>
<evidence type="ECO:0000313" key="3">
    <source>
        <dbReference type="Proteomes" id="UP000827721"/>
    </source>
</evidence>
<name>A0ABQ8H9F3_9ROSI</name>
<evidence type="ECO:0000313" key="2">
    <source>
        <dbReference type="EMBL" id="KAH7550554.1"/>
    </source>
</evidence>
<dbReference type="EMBL" id="JAFEMO010000013">
    <property type="protein sequence ID" value="KAH7550554.1"/>
    <property type="molecule type" value="Genomic_DNA"/>
</dbReference>
<protein>
    <submittedName>
        <fullName evidence="2">Uncharacterized protein</fullName>
    </submittedName>
</protein>
<dbReference type="Proteomes" id="UP000827721">
    <property type="component" value="Unassembled WGS sequence"/>
</dbReference>
<accession>A0ABQ8H9F3</accession>
<feature type="region of interest" description="Disordered" evidence="1">
    <location>
        <begin position="84"/>
        <end position="123"/>
    </location>
</feature>
<comment type="caution">
    <text evidence="2">The sequence shown here is derived from an EMBL/GenBank/DDBJ whole genome shotgun (WGS) entry which is preliminary data.</text>
</comment>
<proteinExistence type="predicted"/>
<reference evidence="2 3" key="1">
    <citation type="submission" date="2021-02" db="EMBL/GenBank/DDBJ databases">
        <title>Plant Genome Project.</title>
        <authorList>
            <person name="Zhang R.-G."/>
        </authorList>
    </citation>
    <scope>NUCLEOTIDE SEQUENCE [LARGE SCALE GENOMIC DNA]</scope>
    <source>
        <tissue evidence="2">Leaves</tissue>
    </source>
</reference>
<gene>
    <name evidence="2" type="ORF">JRO89_XS13G0216200</name>
</gene>
<organism evidence="2 3">
    <name type="scientific">Xanthoceras sorbifolium</name>
    <dbReference type="NCBI Taxonomy" id="99658"/>
    <lineage>
        <taxon>Eukaryota</taxon>
        <taxon>Viridiplantae</taxon>
        <taxon>Streptophyta</taxon>
        <taxon>Embryophyta</taxon>
        <taxon>Tracheophyta</taxon>
        <taxon>Spermatophyta</taxon>
        <taxon>Magnoliopsida</taxon>
        <taxon>eudicotyledons</taxon>
        <taxon>Gunneridae</taxon>
        <taxon>Pentapetalae</taxon>
        <taxon>rosids</taxon>
        <taxon>malvids</taxon>
        <taxon>Sapindales</taxon>
        <taxon>Sapindaceae</taxon>
        <taxon>Xanthoceroideae</taxon>
        <taxon>Xanthoceras</taxon>
    </lineage>
</organism>
<keyword evidence="3" id="KW-1185">Reference proteome</keyword>
<feature type="compositionally biased region" description="Basic and acidic residues" evidence="1">
    <location>
        <begin position="98"/>
        <end position="115"/>
    </location>
</feature>